<proteinExistence type="predicted"/>
<dbReference type="EMBL" id="GBRH01169562">
    <property type="protein sequence ID" value="JAE28334.1"/>
    <property type="molecule type" value="Transcribed_RNA"/>
</dbReference>
<dbReference type="AlphaFoldDB" id="A0A0A9GXR4"/>
<sequence>MFGFLKENNSQQHFLQGIRRIVDCISIRPIGCQGM</sequence>
<evidence type="ECO:0000313" key="1">
    <source>
        <dbReference type="EMBL" id="JAE28334.1"/>
    </source>
</evidence>
<reference evidence="1" key="1">
    <citation type="submission" date="2014-09" db="EMBL/GenBank/DDBJ databases">
        <authorList>
            <person name="Magalhaes I.L.F."/>
            <person name="Oliveira U."/>
            <person name="Santos F.R."/>
            <person name="Vidigal T.H.D.A."/>
            <person name="Brescovit A.D."/>
            <person name="Santos A.J."/>
        </authorList>
    </citation>
    <scope>NUCLEOTIDE SEQUENCE</scope>
    <source>
        <tissue evidence="1">Shoot tissue taken approximately 20 cm above the soil surface</tissue>
    </source>
</reference>
<name>A0A0A9GXR4_ARUDO</name>
<protein>
    <submittedName>
        <fullName evidence="1">Uncharacterized protein</fullName>
    </submittedName>
</protein>
<accession>A0A0A9GXR4</accession>
<reference evidence="1" key="2">
    <citation type="journal article" date="2015" name="Data Brief">
        <title>Shoot transcriptome of the giant reed, Arundo donax.</title>
        <authorList>
            <person name="Barrero R.A."/>
            <person name="Guerrero F.D."/>
            <person name="Moolhuijzen P."/>
            <person name="Goolsby J.A."/>
            <person name="Tidwell J."/>
            <person name="Bellgard S.E."/>
            <person name="Bellgard M.I."/>
        </authorList>
    </citation>
    <scope>NUCLEOTIDE SEQUENCE</scope>
    <source>
        <tissue evidence="1">Shoot tissue taken approximately 20 cm above the soil surface</tissue>
    </source>
</reference>
<organism evidence="1">
    <name type="scientific">Arundo donax</name>
    <name type="common">Giant reed</name>
    <name type="synonym">Donax arundinaceus</name>
    <dbReference type="NCBI Taxonomy" id="35708"/>
    <lineage>
        <taxon>Eukaryota</taxon>
        <taxon>Viridiplantae</taxon>
        <taxon>Streptophyta</taxon>
        <taxon>Embryophyta</taxon>
        <taxon>Tracheophyta</taxon>
        <taxon>Spermatophyta</taxon>
        <taxon>Magnoliopsida</taxon>
        <taxon>Liliopsida</taxon>
        <taxon>Poales</taxon>
        <taxon>Poaceae</taxon>
        <taxon>PACMAD clade</taxon>
        <taxon>Arundinoideae</taxon>
        <taxon>Arundineae</taxon>
        <taxon>Arundo</taxon>
    </lineage>
</organism>